<dbReference type="PROSITE" id="PS51183">
    <property type="entry name" value="JMJN"/>
    <property type="match status" value="1"/>
</dbReference>
<keyword evidence="7 19" id="KW-0863">Zinc-finger</keyword>
<dbReference type="InterPro" id="IPR011011">
    <property type="entry name" value="Znf_FYVE_PHD"/>
</dbReference>
<keyword evidence="9" id="KW-0156">Chromatin regulator</keyword>
<dbReference type="Gene3D" id="3.30.40.10">
    <property type="entry name" value="Zinc/RING finger domain, C3HC4 (zinc finger)"/>
    <property type="match status" value="1"/>
</dbReference>
<accession>A0A8I6RQ59</accession>
<keyword evidence="13" id="KW-0539">Nucleus</keyword>
<feature type="compositionally biased region" description="Polar residues" evidence="20">
    <location>
        <begin position="1363"/>
        <end position="1383"/>
    </location>
</feature>
<dbReference type="InterPro" id="IPR003347">
    <property type="entry name" value="JmjC_dom"/>
</dbReference>
<dbReference type="SMART" id="SM00501">
    <property type="entry name" value="BRIGHT"/>
    <property type="match status" value="1"/>
</dbReference>
<evidence type="ECO:0000256" key="14">
    <source>
        <dbReference type="ARBA" id="ARBA00048734"/>
    </source>
</evidence>
<dbReference type="PANTHER" id="PTHR10694:SF33">
    <property type="entry name" value="LYSINE-SPECIFIC DEMETHYLASE 5"/>
    <property type="match status" value="1"/>
</dbReference>
<dbReference type="SUPFAM" id="SSF51197">
    <property type="entry name" value="Clavaminate synthase-like"/>
    <property type="match status" value="1"/>
</dbReference>
<evidence type="ECO:0000313" key="26">
    <source>
        <dbReference type="Proteomes" id="UP000494040"/>
    </source>
</evidence>
<dbReference type="SMART" id="SM00249">
    <property type="entry name" value="PHD"/>
    <property type="match status" value="3"/>
</dbReference>
<dbReference type="InterPro" id="IPR001965">
    <property type="entry name" value="Znf_PHD"/>
</dbReference>
<dbReference type="InterPro" id="IPR001606">
    <property type="entry name" value="ARID_dom"/>
</dbReference>
<evidence type="ECO:0000256" key="16">
    <source>
        <dbReference type="ARBA" id="ARBA00076664"/>
    </source>
</evidence>
<dbReference type="GO" id="GO:0006355">
    <property type="term" value="P:regulation of DNA-templated transcription"/>
    <property type="evidence" value="ECO:0007669"/>
    <property type="project" value="TreeGrafter"/>
</dbReference>
<dbReference type="FunFam" id="2.60.120.650:FF:000036">
    <property type="entry name" value="Lysine-specific demethylase rbr-2"/>
    <property type="match status" value="1"/>
</dbReference>
<dbReference type="EC" id="1.14.11.67" evidence="4"/>
<comment type="subcellular location">
    <subcellularLocation>
        <location evidence="2">Nucleus</location>
    </subcellularLocation>
</comment>
<evidence type="ECO:0000259" key="22">
    <source>
        <dbReference type="PROSITE" id="PS51011"/>
    </source>
</evidence>
<dbReference type="Pfam" id="PF08429">
    <property type="entry name" value="PLU-1"/>
    <property type="match status" value="1"/>
</dbReference>
<evidence type="ECO:0000256" key="3">
    <source>
        <dbReference type="ARBA" id="ARBA00006801"/>
    </source>
</evidence>
<evidence type="ECO:0000256" key="9">
    <source>
        <dbReference type="ARBA" id="ARBA00022853"/>
    </source>
</evidence>
<dbReference type="Gene3D" id="1.10.150.60">
    <property type="entry name" value="ARID DNA-binding domain"/>
    <property type="match status" value="1"/>
</dbReference>
<dbReference type="InterPro" id="IPR013637">
    <property type="entry name" value="Lys_sp_deMease-like_dom"/>
</dbReference>
<keyword evidence="12" id="KW-0408">Iron</keyword>
<evidence type="ECO:0000256" key="2">
    <source>
        <dbReference type="ARBA" id="ARBA00004123"/>
    </source>
</evidence>
<dbReference type="InterPro" id="IPR019786">
    <property type="entry name" value="Zinc_finger_PHD-type_CS"/>
</dbReference>
<dbReference type="InterPro" id="IPR036431">
    <property type="entry name" value="ARID_dom_sf"/>
</dbReference>
<keyword evidence="6" id="KW-0677">Repeat</keyword>
<evidence type="ECO:0000256" key="4">
    <source>
        <dbReference type="ARBA" id="ARBA00012902"/>
    </source>
</evidence>
<dbReference type="InterPro" id="IPR004198">
    <property type="entry name" value="Znf_C5HC2"/>
</dbReference>
<feature type="region of interest" description="Disordered" evidence="20">
    <location>
        <begin position="1363"/>
        <end position="1462"/>
    </location>
</feature>
<dbReference type="InterPro" id="IPR019787">
    <property type="entry name" value="Znf_PHD-finger"/>
</dbReference>
<feature type="domain" description="JmjN" evidence="23">
    <location>
        <begin position="26"/>
        <end position="67"/>
    </location>
</feature>
<dbReference type="GO" id="GO:0005634">
    <property type="term" value="C:nucleus"/>
    <property type="evidence" value="ECO:0007669"/>
    <property type="project" value="UniProtKB-SubCell"/>
</dbReference>
<dbReference type="Pfam" id="PF00628">
    <property type="entry name" value="PHD"/>
    <property type="match status" value="1"/>
</dbReference>
<feature type="region of interest" description="Disordered" evidence="20">
    <location>
        <begin position="1237"/>
        <end position="1262"/>
    </location>
</feature>
<dbReference type="CDD" id="cd15610">
    <property type="entry name" value="PHD3_KDM5A_like"/>
    <property type="match status" value="1"/>
</dbReference>
<evidence type="ECO:0000256" key="13">
    <source>
        <dbReference type="ARBA" id="ARBA00023242"/>
    </source>
</evidence>
<dbReference type="GO" id="GO:0000785">
    <property type="term" value="C:chromatin"/>
    <property type="evidence" value="ECO:0007669"/>
    <property type="project" value="TreeGrafter"/>
</dbReference>
<keyword evidence="5" id="KW-0479">Metal-binding</keyword>
<dbReference type="PROSITE" id="PS50016">
    <property type="entry name" value="ZF_PHD_2"/>
    <property type="match status" value="1"/>
</dbReference>
<evidence type="ECO:0000256" key="12">
    <source>
        <dbReference type="ARBA" id="ARBA00023004"/>
    </source>
</evidence>
<dbReference type="GeneID" id="106666620"/>
<dbReference type="OrthoDB" id="1678912at2759"/>
<dbReference type="FunFam" id="1.10.150.60:FF:000016">
    <property type="entry name" value="Putative Lysine-specific demethylase 5B"/>
    <property type="match status" value="1"/>
</dbReference>
<dbReference type="Pfam" id="PF02373">
    <property type="entry name" value="JmjC"/>
    <property type="match status" value="1"/>
</dbReference>
<evidence type="ECO:0000313" key="25">
    <source>
        <dbReference type="EnsemblMetazoa" id="XP_014249418.1"/>
    </source>
</evidence>
<dbReference type="GO" id="GO:0008270">
    <property type="term" value="F:zinc ion binding"/>
    <property type="evidence" value="ECO:0007669"/>
    <property type="project" value="UniProtKB-KW"/>
</dbReference>
<keyword evidence="26" id="KW-1185">Reference proteome</keyword>
<dbReference type="GO" id="GO:0034647">
    <property type="term" value="F:histone H3K4me/H3K4me2/H3K4me3 demethylase activity"/>
    <property type="evidence" value="ECO:0007669"/>
    <property type="project" value="UniProtKB-EC"/>
</dbReference>
<dbReference type="CDD" id="cd15515">
    <property type="entry name" value="PHD1_KDM5A_like"/>
    <property type="match status" value="1"/>
</dbReference>
<dbReference type="Pfam" id="PF02928">
    <property type="entry name" value="zf-C5HC2"/>
    <property type="match status" value="1"/>
</dbReference>
<proteinExistence type="inferred from homology"/>
<dbReference type="SUPFAM" id="SSF46774">
    <property type="entry name" value="ARID-like"/>
    <property type="match status" value="1"/>
</dbReference>
<evidence type="ECO:0000259" key="21">
    <source>
        <dbReference type="PROSITE" id="PS50016"/>
    </source>
</evidence>
<evidence type="ECO:0000256" key="6">
    <source>
        <dbReference type="ARBA" id="ARBA00022737"/>
    </source>
</evidence>
<feature type="domain" description="ARID" evidence="22">
    <location>
        <begin position="91"/>
        <end position="181"/>
    </location>
</feature>
<name>A0A8I6RQ59_CIMLE</name>
<comment type="catalytic activity">
    <reaction evidence="14">
        <text>N(6),N(6),N(6)-trimethyl-L-lysyl(4)-[histone H3] + 3 2-oxoglutarate + 3 O2 = L-lysyl(4)-[histone H3] + 3 formaldehyde + 3 succinate + 3 CO2</text>
        <dbReference type="Rhea" id="RHEA:60208"/>
        <dbReference type="Rhea" id="RHEA-COMP:15537"/>
        <dbReference type="Rhea" id="RHEA-COMP:15547"/>
        <dbReference type="ChEBI" id="CHEBI:15379"/>
        <dbReference type="ChEBI" id="CHEBI:16526"/>
        <dbReference type="ChEBI" id="CHEBI:16810"/>
        <dbReference type="ChEBI" id="CHEBI:16842"/>
        <dbReference type="ChEBI" id="CHEBI:29969"/>
        <dbReference type="ChEBI" id="CHEBI:30031"/>
        <dbReference type="ChEBI" id="CHEBI:61961"/>
        <dbReference type="EC" id="1.14.11.67"/>
    </reaction>
</comment>
<dbReference type="InterPro" id="IPR013083">
    <property type="entry name" value="Znf_RING/FYVE/PHD"/>
</dbReference>
<dbReference type="OMA" id="YRTNQHA"/>
<feature type="domain" description="JmjC" evidence="24">
    <location>
        <begin position="388"/>
        <end position="554"/>
    </location>
</feature>
<dbReference type="RefSeq" id="XP_014249418.1">
    <property type="nucleotide sequence ID" value="XM_014393932.2"/>
</dbReference>
<evidence type="ECO:0000256" key="11">
    <source>
        <dbReference type="ARBA" id="ARBA00023002"/>
    </source>
</evidence>
<evidence type="ECO:0000259" key="23">
    <source>
        <dbReference type="PROSITE" id="PS51183"/>
    </source>
</evidence>
<comment type="cofactor">
    <cofactor evidence="1">
        <name>Fe(2+)</name>
        <dbReference type="ChEBI" id="CHEBI:29033"/>
    </cofactor>
</comment>
<evidence type="ECO:0000256" key="8">
    <source>
        <dbReference type="ARBA" id="ARBA00022833"/>
    </source>
</evidence>
<dbReference type="SMART" id="SM01014">
    <property type="entry name" value="ARID"/>
    <property type="match status" value="1"/>
</dbReference>
<dbReference type="Proteomes" id="UP000494040">
    <property type="component" value="Unassembled WGS sequence"/>
</dbReference>
<dbReference type="GO" id="GO:0003677">
    <property type="term" value="F:DNA binding"/>
    <property type="evidence" value="ECO:0007669"/>
    <property type="project" value="InterPro"/>
</dbReference>
<dbReference type="InterPro" id="IPR048615">
    <property type="entry name" value="KDM5_C-hel"/>
</dbReference>
<dbReference type="PROSITE" id="PS01359">
    <property type="entry name" value="ZF_PHD_1"/>
    <property type="match status" value="1"/>
</dbReference>
<keyword evidence="8" id="KW-0862">Zinc</keyword>
<dbReference type="CDD" id="cd16864">
    <property type="entry name" value="ARID_JARID"/>
    <property type="match status" value="1"/>
</dbReference>
<sequence>MERKASKSGPQTDVLDSFEFVMPPEAPFFQPTRDEFKDPLAFIDKIRPIAETSGICRIKPPQDWQPPFAVDIGKFLFTPRVQRLNELEAKTRIRLNFLDQIAKFWELQGTPLKIPMVERKILDLYTLHQIVKNEGGFATVTKQKLWGKVAIRMGMPKGRGISSVLKGHYEKILSPFDIFEETKVSKDKIDEHLKDSLTGSKNELKRLQIYGAGPKMAGFNIETDKKDKSKKATYDQQDPLAKYICQVCERGDEEETMLLCDGCDDSYHTFCLVPPLTEIPKGDWRCPKCVAEEVSKPMDPFGFEQAQREYTLQQFGEMADIFKANYFNMPVHRVPLPLVEKEFWRIVSSIDEDVTVEYGADLHTVDHGSGFPTKDSHSSEMENPDILQYIESPWNLNNMPVLQGSVLSHISANISGMKVPWMYVGMCFATFCWHNEDHWSYSINYLHWGEPKTWYGVPGSYAEQFEATMKQVAPELFQTQPDLLHQLTTIMNPNVLMKAGVPVYRTDQEAGEFVITFPRAYHAGFNQGYNFAEAVNFAPADWLSMGRECITRYASLHRFCVFSHDELVCKIALNASSIDPKIAAATYDDMLKMVEMEKNLRKKLLGWGVCEAEREAYELVPDDGRQCYCCKTTCFLSAVTCKCSTDKLVCLHHFDSLCDCPPKNHILRYRYTMDELPAMLQKLKEKAEIFEVWIKKAKRILNHEMCRSIDLNGLKALLTEAKDRQFPDSELLHSLINAVQEAEKCSNIAQRLNSNKERVRTRICPEKKMTVDELTLFIKEVNNLVCKIEQGDSLNSWLHQALHFQKHASLLLSMDSVLLEQLKTAKQEGISLNLEFEELDLINKEIEIRSWIEKADAMLVFDQDTETSDLSDMIKNGISLLKTNIHSMKHQQTLEDCISKLQILLRLAEKWESKAKHLLNAKSEDKLYEFENHLIDGKYIPVKLYSHSKLANAIALTKAWYKDVESICEVNMISNKNELQHLIERAASLPININVDKLKNNLVFRDKWIAEVCKAFLKNGDQELIEVLFPRIRNLLQDEKQFTTSWSKDFSLCDIPSLKTEWFTSFYKKATARELSNLKSLRIKNKQVMMNSKDVSRHCFCKSKKKGALVKCILCSITSHEICVSKNWKCKDNMKSNYLIMNYICQDCERSKRPPLNVIKSLIADLQNTNIKFPEGEALKLLMERIKAYKTKVEKVLQNKNLIEVKPFGDHRKKRKIKEETDDVCKEDLKLPKEISTNKNCDETSDTTGVNQEEDEPPKTFSHSVNILKSGLKLSKDDLSVIKSLLHEGSAIEASIIHTSFLLKLLKVAKQKPIEKRKPNQDSVLNVYKKDQNMKTNGNLKKVDYKQRKNKGILSLVDNKNTVRLNSHGNSSKSNLTKSSVTLMSKVKTKDAKGLRNERRLNKHSQEESLSADENTCDNLLKPSTEPLIKDKPKRDKRPQKTSKKGSHEGDNTQEDGGGGGDDDEDCALPNCLRPVGVKVDWVQCDQCLCWYHLLCIKLKKSDVKEDQDFFCHECKKNSRFPRKCKK</sequence>
<evidence type="ECO:0000256" key="5">
    <source>
        <dbReference type="ARBA" id="ARBA00022723"/>
    </source>
</evidence>
<protein>
    <recommendedName>
        <fullName evidence="15">Lysine-specific demethylase rbr-2</fullName>
        <ecNumber evidence="4">1.14.11.67</ecNumber>
    </recommendedName>
    <alternativeName>
        <fullName evidence="16">Histone demethylase rbr-2</fullName>
    </alternativeName>
    <alternativeName>
        <fullName evidence="17">Jumonji/ARID domain-containing protein rbr-2</fullName>
    </alternativeName>
    <alternativeName>
        <fullName evidence="18">[histone H3]-trimethyl-L-lysine(4) demethylase rbr-2</fullName>
    </alternativeName>
</protein>
<feature type="compositionally biased region" description="Basic residues" evidence="20">
    <location>
        <begin position="1435"/>
        <end position="1445"/>
    </location>
</feature>
<feature type="domain" description="PHD-type" evidence="21">
    <location>
        <begin position="242"/>
        <end position="292"/>
    </location>
</feature>
<dbReference type="PROSITE" id="PS51184">
    <property type="entry name" value="JMJC"/>
    <property type="match status" value="1"/>
</dbReference>
<evidence type="ECO:0000256" key="19">
    <source>
        <dbReference type="PROSITE-ProRule" id="PRU00146"/>
    </source>
</evidence>
<evidence type="ECO:0000256" key="7">
    <source>
        <dbReference type="ARBA" id="ARBA00022771"/>
    </source>
</evidence>
<evidence type="ECO:0000256" key="17">
    <source>
        <dbReference type="ARBA" id="ARBA00077345"/>
    </source>
</evidence>
<dbReference type="KEGG" id="clec:106666620"/>
<dbReference type="Pfam" id="PF21323">
    <property type="entry name" value="KDM5_C-hel"/>
    <property type="match status" value="1"/>
</dbReference>
<evidence type="ECO:0000256" key="20">
    <source>
        <dbReference type="SAM" id="MobiDB-lite"/>
    </source>
</evidence>
<keyword evidence="10" id="KW-0223">Dioxygenase</keyword>
<evidence type="ECO:0000256" key="1">
    <source>
        <dbReference type="ARBA" id="ARBA00001954"/>
    </source>
</evidence>
<reference evidence="25" key="1">
    <citation type="submission" date="2022-01" db="UniProtKB">
        <authorList>
            <consortium name="EnsemblMetazoa"/>
        </authorList>
    </citation>
    <scope>IDENTIFICATION</scope>
</reference>
<dbReference type="Pfam" id="PF02375">
    <property type="entry name" value="JmjN"/>
    <property type="match status" value="1"/>
</dbReference>
<evidence type="ECO:0000256" key="15">
    <source>
        <dbReference type="ARBA" id="ARBA00070553"/>
    </source>
</evidence>
<dbReference type="SMART" id="SM00545">
    <property type="entry name" value="JmjN"/>
    <property type="match status" value="1"/>
</dbReference>
<feature type="compositionally biased region" description="Polar residues" evidence="20">
    <location>
        <begin position="1408"/>
        <end position="1418"/>
    </location>
</feature>
<dbReference type="SUPFAM" id="SSF57903">
    <property type="entry name" value="FYVE/PHD zinc finger"/>
    <property type="match status" value="3"/>
</dbReference>
<comment type="similarity">
    <text evidence="3">Belongs to the JARID1 histone demethylase family.</text>
</comment>
<evidence type="ECO:0000256" key="18">
    <source>
        <dbReference type="ARBA" id="ARBA00081689"/>
    </source>
</evidence>
<dbReference type="InterPro" id="IPR003349">
    <property type="entry name" value="JmjN"/>
</dbReference>
<dbReference type="SMART" id="SM00558">
    <property type="entry name" value="JmjC"/>
    <property type="match status" value="1"/>
</dbReference>
<feature type="compositionally biased region" description="Basic and acidic residues" evidence="20">
    <location>
        <begin position="1388"/>
        <end position="1407"/>
    </location>
</feature>
<dbReference type="PANTHER" id="PTHR10694">
    <property type="entry name" value="LYSINE-SPECIFIC DEMETHYLASE"/>
    <property type="match status" value="1"/>
</dbReference>
<organism evidence="25 26">
    <name type="scientific">Cimex lectularius</name>
    <name type="common">Bed bug</name>
    <name type="synonym">Acanthia lectularia</name>
    <dbReference type="NCBI Taxonomy" id="79782"/>
    <lineage>
        <taxon>Eukaryota</taxon>
        <taxon>Metazoa</taxon>
        <taxon>Ecdysozoa</taxon>
        <taxon>Arthropoda</taxon>
        <taxon>Hexapoda</taxon>
        <taxon>Insecta</taxon>
        <taxon>Pterygota</taxon>
        <taxon>Neoptera</taxon>
        <taxon>Paraneoptera</taxon>
        <taxon>Hemiptera</taxon>
        <taxon>Heteroptera</taxon>
        <taxon>Panheteroptera</taxon>
        <taxon>Cimicomorpha</taxon>
        <taxon>Cimicidae</taxon>
        <taxon>Cimex</taxon>
    </lineage>
</organism>
<dbReference type="EnsemblMetazoa" id="XM_014393932.2">
    <property type="protein sequence ID" value="XP_014249418.1"/>
    <property type="gene ID" value="LOC106666620"/>
</dbReference>
<evidence type="ECO:0000256" key="10">
    <source>
        <dbReference type="ARBA" id="ARBA00022964"/>
    </source>
</evidence>
<keyword evidence="11" id="KW-0560">Oxidoreductase</keyword>
<dbReference type="Gene3D" id="2.60.120.650">
    <property type="entry name" value="Cupin"/>
    <property type="match status" value="1"/>
</dbReference>
<evidence type="ECO:0000259" key="24">
    <source>
        <dbReference type="PROSITE" id="PS51184"/>
    </source>
</evidence>
<dbReference type="Pfam" id="PF01388">
    <property type="entry name" value="ARID"/>
    <property type="match status" value="1"/>
</dbReference>
<dbReference type="PROSITE" id="PS51011">
    <property type="entry name" value="ARID"/>
    <property type="match status" value="1"/>
</dbReference>